<dbReference type="InterPro" id="IPR039425">
    <property type="entry name" value="RNA_pol_sigma-70-like"/>
</dbReference>
<keyword evidence="9" id="KW-1185">Reference proteome</keyword>
<dbReference type="AlphaFoldDB" id="A0A3N4R7F6"/>
<dbReference type="SUPFAM" id="SSF88659">
    <property type="entry name" value="Sigma3 and sigma4 domains of RNA polymerase sigma factors"/>
    <property type="match status" value="1"/>
</dbReference>
<comment type="similarity">
    <text evidence="1">Belongs to the sigma-70 factor family. ECF subfamily.</text>
</comment>
<feature type="domain" description="RNA polymerase sigma factor 70 region 4 type 2" evidence="7">
    <location>
        <begin position="109"/>
        <end position="161"/>
    </location>
</feature>
<evidence type="ECO:0000256" key="4">
    <source>
        <dbReference type="ARBA" id="ARBA00023125"/>
    </source>
</evidence>
<dbReference type="InterPro" id="IPR007627">
    <property type="entry name" value="RNA_pol_sigma70_r2"/>
</dbReference>
<organism evidence="8 9">
    <name type="scientific">Kitasatospora cineracea</name>
    <dbReference type="NCBI Taxonomy" id="88074"/>
    <lineage>
        <taxon>Bacteria</taxon>
        <taxon>Bacillati</taxon>
        <taxon>Actinomycetota</taxon>
        <taxon>Actinomycetes</taxon>
        <taxon>Kitasatosporales</taxon>
        <taxon>Streptomycetaceae</taxon>
        <taxon>Kitasatospora</taxon>
    </lineage>
</organism>
<evidence type="ECO:0000256" key="3">
    <source>
        <dbReference type="ARBA" id="ARBA00023082"/>
    </source>
</evidence>
<dbReference type="Pfam" id="PF04542">
    <property type="entry name" value="Sigma70_r2"/>
    <property type="match status" value="1"/>
</dbReference>
<reference evidence="8 9" key="1">
    <citation type="submission" date="2018-11" db="EMBL/GenBank/DDBJ databases">
        <title>Sequencing the genomes of 1000 actinobacteria strains.</title>
        <authorList>
            <person name="Klenk H.-P."/>
        </authorList>
    </citation>
    <scope>NUCLEOTIDE SEQUENCE [LARGE SCALE GENOMIC DNA]</scope>
    <source>
        <strain evidence="8 9">DSM 44781</strain>
    </source>
</reference>
<gene>
    <name evidence="8" type="ORF">EDD38_5723</name>
</gene>
<dbReference type="Gene3D" id="1.10.1740.10">
    <property type="match status" value="1"/>
</dbReference>
<dbReference type="Pfam" id="PF08281">
    <property type="entry name" value="Sigma70_r4_2"/>
    <property type="match status" value="1"/>
</dbReference>
<evidence type="ECO:0000259" key="6">
    <source>
        <dbReference type="Pfam" id="PF04542"/>
    </source>
</evidence>
<dbReference type="InterPro" id="IPR036388">
    <property type="entry name" value="WH-like_DNA-bd_sf"/>
</dbReference>
<dbReference type="PANTHER" id="PTHR43133:SF50">
    <property type="entry name" value="ECF RNA POLYMERASE SIGMA FACTOR SIGM"/>
    <property type="match status" value="1"/>
</dbReference>
<evidence type="ECO:0000259" key="7">
    <source>
        <dbReference type="Pfam" id="PF08281"/>
    </source>
</evidence>
<dbReference type="InterPro" id="IPR014325">
    <property type="entry name" value="RNA_pol_sigma-E_actinobac"/>
</dbReference>
<keyword evidence="2" id="KW-0805">Transcription regulation</keyword>
<proteinExistence type="inferred from homology"/>
<evidence type="ECO:0000313" key="8">
    <source>
        <dbReference type="EMBL" id="RPE28586.1"/>
    </source>
</evidence>
<dbReference type="RefSeq" id="WP_123820394.1">
    <property type="nucleotide sequence ID" value="NZ_RKQG01000002.1"/>
</dbReference>
<dbReference type="Gene3D" id="1.10.10.10">
    <property type="entry name" value="Winged helix-like DNA-binding domain superfamily/Winged helix DNA-binding domain"/>
    <property type="match status" value="1"/>
</dbReference>
<dbReference type="InterPro" id="IPR014284">
    <property type="entry name" value="RNA_pol_sigma-70_dom"/>
</dbReference>
<feature type="domain" description="RNA polymerase sigma-70 region 2" evidence="6">
    <location>
        <begin position="18"/>
        <end position="82"/>
    </location>
</feature>
<keyword evidence="5" id="KW-0804">Transcription</keyword>
<accession>A0A3N4R7F6</accession>
<evidence type="ECO:0000313" key="9">
    <source>
        <dbReference type="Proteomes" id="UP000266906"/>
    </source>
</evidence>
<comment type="caution">
    <text evidence="8">The sequence shown here is derived from an EMBL/GenBank/DDBJ whole genome shotgun (WGS) entry which is preliminary data.</text>
</comment>
<dbReference type="InterPro" id="IPR013325">
    <property type="entry name" value="RNA_pol_sigma_r2"/>
</dbReference>
<dbReference type="GO" id="GO:0003677">
    <property type="term" value="F:DNA binding"/>
    <property type="evidence" value="ECO:0007669"/>
    <property type="project" value="UniProtKB-KW"/>
</dbReference>
<dbReference type="GO" id="GO:0016987">
    <property type="term" value="F:sigma factor activity"/>
    <property type="evidence" value="ECO:0007669"/>
    <property type="project" value="UniProtKB-KW"/>
</dbReference>
<dbReference type="EMBL" id="RKQG01000002">
    <property type="protein sequence ID" value="RPE28586.1"/>
    <property type="molecule type" value="Genomic_DNA"/>
</dbReference>
<evidence type="ECO:0000256" key="5">
    <source>
        <dbReference type="ARBA" id="ARBA00023163"/>
    </source>
</evidence>
<keyword evidence="3" id="KW-0731">Sigma factor</keyword>
<name>A0A3N4R7F6_9ACTN</name>
<protein>
    <submittedName>
        <fullName evidence="8">RNA polymerase RpoE-like sigma-24 subunit</fullName>
    </submittedName>
</protein>
<sequence length="182" mass="20015">MRFRRSGPGNGFTEFVAQRSGALFRTAYALTGDVHVAEDLVQEALERACRRWRKVAVADSPEAYVRKVLVNLANDRWRRLSRLGERPGLSGVPETADPRDRFGQVDLRAELIEALLGLPMGMRSVVVLYYLHDLDARQVADVLDISSSAVRSQLARGLAKLRDSVSGAQVPHTPSAAFGGTK</sequence>
<dbReference type="Proteomes" id="UP000266906">
    <property type="component" value="Unassembled WGS sequence"/>
</dbReference>
<dbReference type="NCBIfam" id="TIGR02937">
    <property type="entry name" value="sigma70-ECF"/>
    <property type="match status" value="1"/>
</dbReference>
<keyword evidence="4" id="KW-0238">DNA-binding</keyword>
<evidence type="ECO:0000256" key="2">
    <source>
        <dbReference type="ARBA" id="ARBA00023015"/>
    </source>
</evidence>
<dbReference type="NCBIfam" id="TIGR02983">
    <property type="entry name" value="SigE-fam_strep"/>
    <property type="match status" value="1"/>
</dbReference>
<dbReference type="CDD" id="cd06171">
    <property type="entry name" value="Sigma70_r4"/>
    <property type="match status" value="1"/>
</dbReference>
<dbReference type="SUPFAM" id="SSF88946">
    <property type="entry name" value="Sigma2 domain of RNA polymerase sigma factors"/>
    <property type="match status" value="1"/>
</dbReference>
<dbReference type="InterPro" id="IPR013324">
    <property type="entry name" value="RNA_pol_sigma_r3/r4-like"/>
</dbReference>
<dbReference type="PANTHER" id="PTHR43133">
    <property type="entry name" value="RNA POLYMERASE ECF-TYPE SIGMA FACTO"/>
    <property type="match status" value="1"/>
</dbReference>
<evidence type="ECO:0000256" key="1">
    <source>
        <dbReference type="ARBA" id="ARBA00010641"/>
    </source>
</evidence>
<dbReference type="GO" id="GO:0006352">
    <property type="term" value="P:DNA-templated transcription initiation"/>
    <property type="evidence" value="ECO:0007669"/>
    <property type="project" value="InterPro"/>
</dbReference>
<dbReference type="InterPro" id="IPR013249">
    <property type="entry name" value="RNA_pol_sigma70_r4_t2"/>
</dbReference>